<name>A0A1E3K573_9TREE</name>
<feature type="region of interest" description="Disordered" evidence="1">
    <location>
        <begin position="165"/>
        <end position="206"/>
    </location>
</feature>
<dbReference type="AlphaFoldDB" id="A0A1E3K573"/>
<gene>
    <name evidence="2" type="ORF">I350_03754</name>
</gene>
<dbReference type="Proteomes" id="UP000095149">
    <property type="component" value="Unassembled WGS sequence"/>
</dbReference>
<comment type="caution">
    <text evidence="2">The sequence shown here is derived from an EMBL/GenBank/DDBJ whole genome shotgun (WGS) entry which is preliminary data.</text>
</comment>
<sequence>MSDPGSTLAREESMTDYVWNELTLDQLADMSDDDFTKTLQQWKSCPSYGESNDSLYDFIERAQQKMADELDSLPQNIEDTFHEYFTQDGHGECSNEEGWPGGATDDAAASSYGSSFDQLSNLTLDQLASMSNIDFLKTVRQWKSYASEEDREANDVLYAFIEQARRQMTEEEGPSGEADVPESSGEAGVPEEGSSAGEADVPDDSGWVMWCSLPVAS</sequence>
<accession>A0A1E3K573</accession>
<dbReference type="EMBL" id="MEKH01000005">
    <property type="protein sequence ID" value="ODO08165.1"/>
    <property type="molecule type" value="Genomic_DNA"/>
</dbReference>
<reference evidence="2 3" key="1">
    <citation type="submission" date="2016-06" db="EMBL/GenBank/DDBJ databases">
        <title>Evolution of pathogenesis and genome organization in the Tremellales.</title>
        <authorList>
            <person name="Cuomo C."/>
            <person name="Litvintseva A."/>
            <person name="Heitman J."/>
            <person name="Chen Y."/>
            <person name="Sun S."/>
            <person name="Springer D."/>
            <person name="Dromer F."/>
            <person name="Young S."/>
            <person name="Zeng Q."/>
            <person name="Chapman S."/>
            <person name="Gujja S."/>
            <person name="Saif S."/>
            <person name="Birren B."/>
        </authorList>
    </citation>
    <scope>NUCLEOTIDE SEQUENCE [LARGE SCALE GENOMIC DNA]</scope>
    <source>
        <strain evidence="2 3">CBS 6273</strain>
    </source>
</reference>
<evidence type="ECO:0000313" key="2">
    <source>
        <dbReference type="EMBL" id="ODO08165.1"/>
    </source>
</evidence>
<protein>
    <submittedName>
        <fullName evidence="2">Uncharacterized protein</fullName>
    </submittedName>
</protein>
<proteinExistence type="predicted"/>
<evidence type="ECO:0000256" key="1">
    <source>
        <dbReference type="SAM" id="MobiDB-lite"/>
    </source>
</evidence>
<evidence type="ECO:0000313" key="3">
    <source>
        <dbReference type="Proteomes" id="UP000095149"/>
    </source>
</evidence>
<organism evidence="2 3">
    <name type="scientific">Cryptococcus amylolentus CBS 6273</name>
    <dbReference type="NCBI Taxonomy" id="1296118"/>
    <lineage>
        <taxon>Eukaryota</taxon>
        <taxon>Fungi</taxon>
        <taxon>Dikarya</taxon>
        <taxon>Basidiomycota</taxon>
        <taxon>Agaricomycotina</taxon>
        <taxon>Tremellomycetes</taxon>
        <taxon>Tremellales</taxon>
        <taxon>Cryptococcaceae</taxon>
        <taxon>Cryptococcus</taxon>
    </lineage>
</organism>